<dbReference type="RefSeq" id="WP_390254001.1">
    <property type="nucleotide sequence ID" value="NZ_JBHSDT010000008.1"/>
</dbReference>
<feature type="domain" description="Phage shock protein PspC N-terminal" evidence="7">
    <location>
        <begin position="3"/>
        <end position="61"/>
    </location>
</feature>
<evidence type="ECO:0000256" key="5">
    <source>
        <dbReference type="ARBA" id="ARBA00023136"/>
    </source>
</evidence>
<evidence type="ECO:0000256" key="1">
    <source>
        <dbReference type="ARBA" id="ARBA00004162"/>
    </source>
</evidence>
<evidence type="ECO:0000256" key="2">
    <source>
        <dbReference type="ARBA" id="ARBA00022475"/>
    </source>
</evidence>
<reference evidence="9" key="1">
    <citation type="journal article" date="2019" name="Int. J. Syst. Evol. Microbiol.">
        <title>The Global Catalogue of Microorganisms (GCM) 10K type strain sequencing project: providing services to taxonomists for standard genome sequencing and annotation.</title>
        <authorList>
            <consortium name="The Broad Institute Genomics Platform"/>
            <consortium name="The Broad Institute Genome Sequencing Center for Infectious Disease"/>
            <person name="Wu L."/>
            <person name="Ma J."/>
        </authorList>
    </citation>
    <scope>NUCLEOTIDE SEQUENCE [LARGE SCALE GENOMIC DNA]</scope>
    <source>
        <strain evidence="9">CCUG 37865</strain>
    </source>
</reference>
<evidence type="ECO:0000256" key="4">
    <source>
        <dbReference type="ARBA" id="ARBA00022989"/>
    </source>
</evidence>
<dbReference type="InterPro" id="IPR007168">
    <property type="entry name" value="Phageshock_PspC_N"/>
</dbReference>
<dbReference type="Pfam" id="PF04024">
    <property type="entry name" value="PspC"/>
    <property type="match status" value="1"/>
</dbReference>
<evidence type="ECO:0000313" key="9">
    <source>
        <dbReference type="Proteomes" id="UP001595882"/>
    </source>
</evidence>
<gene>
    <name evidence="8" type="ORF">ACFOY7_17780</name>
</gene>
<dbReference type="PANTHER" id="PTHR33885:SF3">
    <property type="entry name" value="PHAGE SHOCK PROTEIN C"/>
    <property type="match status" value="1"/>
</dbReference>
<comment type="subcellular location">
    <subcellularLocation>
        <location evidence="1">Cell membrane</location>
        <topology evidence="1">Single-pass membrane protein</topology>
    </subcellularLocation>
</comment>
<keyword evidence="5 6" id="KW-0472">Membrane</keyword>
<keyword evidence="2" id="KW-1003">Cell membrane</keyword>
<evidence type="ECO:0000256" key="3">
    <source>
        <dbReference type="ARBA" id="ARBA00022692"/>
    </source>
</evidence>
<feature type="transmembrane region" description="Helical" evidence="6">
    <location>
        <begin position="34"/>
        <end position="59"/>
    </location>
</feature>
<comment type="caution">
    <text evidence="8">The sequence shown here is derived from an EMBL/GenBank/DDBJ whole genome shotgun (WGS) entry which is preliminary data.</text>
</comment>
<name>A0ABV8X0S5_9BACI</name>
<protein>
    <submittedName>
        <fullName evidence="8">PspC domain-containing protein</fullName>
    </submittedName>
</protein>
<keyword evidence="9" id="KW-1185">Reference proteome</keyword>
<evidence type="ECO:0000313" key="8">
    <source>
        <dbReference type="EMBL" id="MFC4404923.1"/>
    </source>
</evidence>
<dbReference type="EMBL" id="JBHSDT010000008">
    <property type="protein sequence ID" value="MFC4404923.1"/>
    <property type="molecule type" value="Genomic_DNA"/>
</dbReference>
<keyword evidence="4 6" id="KW-1133">Transmembrane helix</keyword>
<organism evidence="8 9">
    <name type="scientific">Gracilibacillus xinjiangensis</name>
    <dbReference type="NCBI Taxonomy" id="1193282"/>
    <lineage>
        <taxon>Bacteria</taxon>
        <taxon>Bacillati</taxon>
        <taxon>Bacillota</taxon>
        <taxon>Bacilli</taxon>
        <taxon>Bacillales</taxon>
        <taxon>Bacillaceae</taxon>
        <taxon>Gracilibacillus</taxon>
    </lineage>
</organism>
<evidence type="ECO:0000259" key="7">
    <source>
        <dbReference type="Pfam" id="PF04024"/>
    </source>
</evidence>
<proteinExistence type="predicted"/>
<dbReference type="Proteomes" id="UP001595882">
    <property type="component" value="Unassembled WGS sequence"/>
</dbReference>
<keyword evidence="3 6" id="KW-0812">Transmembrane</keyword>
<accession>A0ABV8X0S5</accession>
<dbReference type="PANTHER" id="PTHR33885">
    <property type="entry name" value="PHAGE SHOCK PROTEIN C"/>
    <property type="match status" value="1"/>
</dbReference>
<dbReference type="InterPro" id="IPR052027">
    <property type="entry name" value="PspC"/>
</dbReference>
<sequence>MNRNLYRSEHNKMLEGVLGGIAENYNLDPALLRLIYVILFIFTAGLPLFLLYIAATIIIPKRGVE</sequence>
<evidence type="ECO:0000256" key="6">
    <source>
        <dbReference type="SAM" id="Phobius"/>
    </source>
</evidence>